<dbReference type="InterPro" id="IPR003959">
    <property type="entry name" value="ATPase_AAA_core"/>
</dbReference>
<dbReference type="GO" id="GO:0005737">
    <property type="term" value="C:cytoplasm"/>
    <property type="evidence" value="ECO:0007669"/>
    <property type="project" value="TreeGrafter"/>
</dbReference>
<dbReference type="Gene3D" id="3.40.50.300">
    <property type="entry name" value="P-loop containing nucleotide triphosphate hydrolases"/>
    <property type="match status" value="1"/>
</dbReference>
<dbReference type="InterPro" id="IPR050130">
    <property type="entry name" value="ClpA_ClpB"/>
</dbReference>
<evidence type="ECO:0000313" key="5">
    <source>
        <dbReference type="EMBL" id="GEU83798.1"/>
    </source>
</evidence>
<dbReference type="InterPro" id="IPR027417">
    <property type="entry name" value="P-loop_NTPase"/>
</dbReference>
<dbReference type="GO" id="GO:0016887">
    <property type="term" value="F:ATP hydrolysis activity"/>
    <property type="evidence" value="ECO:0007669"/>
    <property type="project" value="InterPro"/>
</dbReference>
<keyword evidence="2" id="KW-0067">ATP-binding</keyword>
<evidence type="ECO:0000259" key="3">
    <source>
        <dbReference type="Pfam" id="PF07724"/>
    </source>
</evidence>
<protein>
    <recommendedName>
        <fullName evidence="6">ATPase AAA-type core domain-containing protein</fullName>
    </recommendedName>
</protein>
<evidence type="ECO:0000259" key="4">
    <source>
        <dbReference type="Pfam" id="PF10431"/>
    </source>
</evidence>
<evidence type="ECO:0000256" key="2">
    <source>
        <dbReference type="ARBA" id="ARBA00022840"/>
    </source>
</evidence>
<dbReference type="InterPro" id="IPR001270">
    <property type="entry name" value="ClpA/B"/>
</dbReference>
<sequence>MKLRRPPNNKFKALHLRLRVSSKSSKEKLRIDFIGLENKLASLEETHMPEVKCFKFIIRYKGHKEGGQLTQALRKKPFCVILLDGFDKACTEIHQNLLRVLDEGRMTDCYGSTDLKKAMMIMTSNVGTTHLMNSIPKKGSFANALKRVICRANEILHDLVEKIIVKETEKCKAEFSTRGALLKVTPEAKDYIVNQGLGVRAVKAWIEKHVDRVLKD</sequence>
<comment type="caution">
    <text evidence="5">The sequence shown here is derived from an EMBL/GenBank/DDBJ whole genome shotgun (WGS) entry which is preliminary data.</text>
</comment>
<dbReference type="PANTHER" id="PTHR11638">
    <property type="entry name" value="ATP-DEPENDENT CLP PROTEASE"/>
    <property type="match status" value="1"/>
</dbReference>
<dbReference type="EMBL" id="BKCJ010008754">
    <property type="protein sequence ID" value="GEU83798.1"/>
    <property type="molecule type" value="Genomic_DNA"/>
</dbReference>
<accession>A0A6L2NCA3</accession>
<name>A0A6L2NCA3_TANCI</name>
<feature type="domain" description="Clp ATPase C-terminal" evidence="4">
    <location>
        <begin position="160"/>
        <end position="214"/>
    </location>
</feature>
<feature type="domain" description="ATPase AAA-type core" evidence="3">
    <location>
        <begin position="60"/>
        <end position="134"/>
    </location>
</feature>
<proteinExistence type="predicted"/>
<dbReference type="PRINTS" id="PR00300">
    <property type="entry name" value="CLPPROTEASEA"/>
</dbReference>
<dbReference type="AlphaFoldDB" id="A0A6L2NCA3"/>
<evidence type="ECO:0000256" key="1">
    <source>
        <dbReference type="ARBA" id="ARBA00022741"/>
    </source>
</evidence>
<reference evidence="5" key="1">
    <citation type="journal article" date="2019" name="Sci. Rep.">
        <title>Draft genome of Tanacetum cinerariifolium, the natural source of mosquito coil.</title>
        <authorList>
            <person name="Yamashiro T."/>
            <person name="Shiraishi A."/>
            <person name="Satake H."/>
            <person name="Nakayama K."/>
        </authorList>
    </citation>
    <scope>NUCLEOTIDE SEQUENCE</scope>
</reference>
<dbReference type="GO" id="GO:0034605">
    <property type="term" value="P:cellular response to heat"/>
    <property type="evidence" value="ECO:0007669"/>
    <property type="project" value="TreeGrafter"/>
</dbReference>
<evidence type="ECO:0008006" key="6">
    <source>
        <dbReference type="Google" id="ProtNLM"/>
    </source>
</evidence>
<dbReference type="InterPro" id="IPR019489">
    <property type="entry name" value="Clp_ATPase_C"/>
</dbReference>
<dbReference type="SUPFAM" id="SSF52540">
    <property type="entry name" value="P-loop containing nucleoside triphosphate hydrolases"/>
    <property type="match status" value="1"/>
</dbReference>
<organism evidence="5">
    <name type="scientific">Tanacetum cinerariifolium</name>
    <name type="common">Dalmatian daisy</name>
    <name type="synonym">Chrysanthemum cinerariifolium</name>
    <dbReference type="NCBI Taxonomy" id="118510"/>
    <lineage>
        <taxon>Eukaryota</taxon>
        <taxon>Viridiplantae</taxon>
        <taxon>Streptophyta</taxon>
        <taxon>Embryophyta</taxon>
        <taxon>Tracheophyta</taxon>
        <taxon>Spermatophyta</taxon>
        <taxon>Magnoliopsida</taxon>
        <taxon>eudicotyledons</taxon>
        <taxon>Gunneridae</taxon>
        <taxon>Pentapetalae</taxon>
        <taxon>asterids</taxon>
        <taxon>campanulids</taxon>
        <taxon>Asterales</taxon>
        <taxon>Asteraceae</taxon>
        <taxon>Asteroideae</taxon>
        <taxon>Anthemideae</taxon>
        <taxon>Anthemidinae</taxon>
        <taxon>Tanacetum</taxon>
    </lineage>
</organism>
<gene>
    <name evidence="5" type="ORF">Tci_055776</name>
</gene>
<dbReference type="Pfam" id="PF10431">
    <property type="entry name" value="ClpB_D2-small"/>
    <property type="match status" value="1"/>
</dbReference>
<keyword evidence="1" id="KW-0547">Nucleotide-binding</keyword>
<dbReference type="PANTHER" id="PTHR11638:SF18">
    <property type="entry name" value="HEAT SHOCK PROTEIN 104"/>
    <property type="match status" value="1"/>
</dbReference>
<dbReference type="GO" id="GO:0005524">
    <property type="term" value="F:ATP binding"/>
    <property type="evidence" value="ECO:0007669"/>
    <property type="project" value="UniProtKB-KW"/>
</dbReference>
<dbReference type="Pfam" id="PF07724">
    <property type="entry name" value="AAA_2"/>
    <property type="match status" value="1"/>
</dbReference>